<reference evidence="2" key="1">
    <citation type="submission" date="2021-05" db="EMBL/GenBank/DDBJ databases">
        <authorList>
            <person name="Alioto T."/>
            <person name="Alioto T."/>
            <person name="Gomez Garrido J."/>
        </authorList>
    </citation>
    <scope>NUCLEOTIDE SEQUENCE</scope>
</reference>
<dbReference type="AlphaFoldDB" id="A0A8D8QY70"/>
<dbReference type="GO" id="GO:0006616">
    <property type="term" value="P:SRP-dependent cotranslational protein targeting to membrane, translocation"/>
    <property type="evidence" value="ECO:0007669"/>
    <property type="project" value="TreeGrafter"/>
</dbReference>
<dbReference type="GO" id="GO:0003924">
    <property type="term" value="F:GTPase activity"/>
    <property type="evidence" value="ECO:0007669"/>
    <property type="project" value="InterPro"/>
</dbReference>
<dbReference type="GO" id="GO:0030942">
    <property type="term" value="F:endoplasmic reticulum signal peptide binding"/>
    <property type="evidence" value="ECO:0007669"/>
    <property type="project" value="TreeGrafter"/>
</dbReference>
<organism evidence="2">
    <name type="scientific">Cacopsylla melanoneura</name>
    <dbReference type="NCBI Taxonomy" id="428564"/>
    <lineage>
        <taxon>Eukaryota</taxon>
        <taxon>Metazoa</taxon>
        <taxon>Ecdysozoa</taxon>
        <taxon>Arthropoda</taxon>
        <taxon>Hexapoda</taxon>
        <taxon>Insecta</taxon>
        <taxon>Pterygota</taxon>
        <taxon>Neoptera</taxon>
        <taxon>Paraneoptera</taxon>
        <taxon>Hemiptera</taxon>
        <taxon>Sternorrhyncha</taxon>
        <taxon>Psylloidea</taxon>
        <taxon>Psyllidae</taxon>
        <taxon>Psyllinae</taxon>
        <taxon>Cacopsylla</taxon>
    </lineage>
</organism>
<dbReference type="Gene3D" id="1.10.260.30">
    <property type="entry name" value="Signal recognition particle, SRP54 subunit, M-domain"/>
    <property type="match status" value="1"/>
</dbReference>
<dbReference type="PANTHER" id="PTHR11564:SF5">
    <property type="entry name" value="SIGNAL RECOGNITION PARTICLE SUBUNIT SRP54"/>
    <property type="match status" value="1"/>
</dbReference>
<dbReference type="InterPro" id="IPR022941">
    <property type="entry name" value="SRP54"/>
</dbReference>
<dbReference type="InterPro" id="IPR036891">
    <property type="entry name" value="Signal_recog_part_SRP54_M_sf"/>
</dbReference>
<dbReference type="PANTHER" id="PTHR11564">
    <property type="entry name" value="SIGNAL RECOGNITION PARTICLE 54K PROTEIN SRP54"/>
    <property type="match status" value="1"/>
</dbReference>
<dbReference type="GO" id="GO:0005525">
    <property type="term" value="F:GTP binding"/>
    <property type="evidence" value="ECO:0007669"/>
    <property type="project" value="InterPro"/>
</dbReference>
<name>A0A8D8QY70_9HEMI</name>
<evidence type="ECO:0000313" key="2">
    <source>
        <dbReference type="EMBL" id="CAG6639344.1"/>
    </source>
</evidence>
<proteinExistence type="predicted"/>
<dbReference type="Pfam" id="PF02978">
    <property type="entry name" value="SRP_SPB"/>
    <property type="match status" value="1"/>
</dbReference>
<protein>
    <submittedName>
        <fullName evidence="2">Signal recognition particle 54 kDa protein</fullName>
    </submittedName>
</protein>
<dbReference type="InterPro" id="IPR004125">
    <property type="entry name" value="Signal_recog_particle_SRP54_M"/>
</dbReference>
<dbReference type="GO" id="GO:0005786">
    <property type="term" value="C:signal recognition particle, endoplasmic reticulum targeting"/>
    <property type="evidence" value="ECO:0007669"/>
    <property type="project" value="TreeGrafter"/>
</dbReference>
<evidence type="ECO:0000259" key="1">
    <source>
        <dbReference type="Pfam" id="PF02978"/>
    </source>
</evidence>
<accession>A0A8D8QY70</accession>
<sequence>MIWNRSKPNRLCQNYWNIMKMGPFSQIMGMIPGFSQDFLSKGSEQESMARLKRLMTIMDSMNDGELDNRDGAKLFSKQIGRITRVAQGAGVTEKEVKDLISQYTKFAAVVKKMGGIKGLFKGGDITKNVNQTQMMKLNQQMAKMMDPRVLHQMGGMNGLQNMMRQLQQGAAGGLSNLMGGLGGDMMGGGKK</sequence>
<feature type="domain" description="Signal recognition particle SRP54 subunit M-domain" evidence="1">
    <location>
        <begin position="11"/>
        <end position="109"/>
    </location>
</feature>
<dbReference type="GO" id="GO:0005829">
    <property type="term" value="C:cytosol"/>
    <property type="evidence" value="ECO:0007669"/>
    <property type="project" value="TreeGrafter"/>
</dbReference>
<dbReference type="EMBL" id="HBUF01106708">
    <property type="protein sequence ID" value="CAG6639344.1"/>
    <property type="molecule type" value="Transcribed_RNA"/>
</dbReference>
<dbReference type="SUPFAM" id="SSF47446">
    <property type="entry name" value="Signal peptide-binding domain"/>
    <property type="match status" value="1"/>
</dbReference>
<dbReference type="GO" id="GO:0008312">
    <property type="term" value="F:7S RNA binding"/>
    <property type="evidence" value="ECO:0007669"/>
    <property type="project" value="InterPro"/>
</dbReference>